<sequence>MKVMTLSEFIESRPKEIELTESIELKEEVVRGLFKWIGHIHKENIDNLIEAIQSVYSELELRKFQEFTGLFEQGGIWEVSGEPDETSYIHMEGTHGIGELYFFWNRPRKDVLKK</sequence>
<organism evidence="1 2">
    <name type="scientific">candidate division MSBL1 archaeon SCGC-AAA261F19</name>
    <dbReference type="NCBI Taxonomy" id="1698275"/>
    <lineage>
        <taxon>Archaea</taxon>
        <taxon>Methanobacteriati</taxon>
        <taxon>Methanobacteriota</taxon>
        <taxon>candidate division MSBL1</taxon>
    </lineage>
</organism>
<gene>
    <name evidence="1" type="ORF">AKJ45_03765</name>
</gene>
<name>A0A133V6G6_9EURY</name>
<protein>
    <submittedName>
        <fullName evidence="1">Uncharacterized protein</fullName>
    </submittedName>
</protein>
<proteinExistence type="predicted"/>
<comment type="caution">
    <text evidence="1">The sequence shown here is derived from an EMBL/GenBank/DDBJ whole genome shotgun (WGS) entry which is preliminary data.</text>
</comment>
<dbReference type="EMBL" id="LHXZ01000074">
    <property type="protein sequence ID" value="KXB02039.1"/>
    <property type="molecule type" value="Genomic_DNA"/>
</dbReference>
<reference evidence="1 2" key="1">
    <citation type="journal article" date="2016" name="Sci. Rep.">
        <title>Metabolic traits of an uncultured archaeal lineage -MSBL1- from brine pools of the Red Sea.</title>
        <authorList>
            <person name="Mwirichia R."/>
            <person name="Alam I."/>
            <person name="Rashid M."/>
            <person name="Vinu M."/>
            <person name="Ba-Alawi W."/>
            <person name="Anthony Kamau A."/>
            <person name="Kamanda Ngugi D."/>
            <person name="Goker M."/>
            <person name="Klenk H.P."/>
            <person name="Bajic V."/>
            <person name="Stingl U."/>
        </authorList>
    </citation>
    <scope>NUCLEOTIDE SEQUENCE [LARGE SCALE GENOMIC DNA]</scope>
    <source>
        <strain evidence="1">SCGC-AAA261F19</strain>
    </source>
</reference>
<evidence type="ECO:0000313" key="1">
    <source>
        <dbReference type="EMBL" id="KXB02039.1"/>
    </source>
</evidence>
<dbReference type="AlphaFoldDB" id="A0A133V6G6"/>
<evidence type="ECO:0000313" key="2">
    <source>
        <dbReference type="Proteomes" id="UP000070565"/>
    </source>
</evidence>
<keyword evidence="2" id="KW-1185">Reference proteome</keyword>
<dbReference type="Proteomes" id="UP000070565">
    <property type="component" value="Unassembled WGS sequence"/>
</dbReference>
<accession>A0A133V6G6</accession>